<dbReference type="EMBL" id="JAGTJQ010000010">
    <property type="protein sequence ID" value="KAH7021385.1"/>
    <property type="molecule type" value="Genomic_DNA"/>
</dbReference>
<dbReference type="AlphaFoldDB" id="A0A9P9BIA7"/>
<dbReference type="RefSeq" id="XP_046007586.1">
    <property type="nucleotide sequence ID" value="XM_046155340.1"/>
</dbReference>
<keyword evidence="1" id="KW-0812">Transmembrane</keyword>
<proteinExistence type="predicted"/>
<keyword evidence="3" id="KW-1185">Reference proteome</keyword>
<organism evidence="2 3">
    <name type="scientific">Microdochium trichocladiopsis</name>
    <dbReference type="NCBI Taxonomy" id="1682393"/>
    <lineage>
        <taxon>Eukaryota</taxon>
        <taxon>Fungi</taxon>
        <taxon>Dikarya</taxon>
        <taxon>Ascomycota</taxon>
        <taxon>Pezizomycotina</taxon>
        <taxon>Sordariomycetes</taxon>
        <taxon>Xylariomycetidae</taxon>
        <taxon>Xylariales</taxon>
        <taxon>Microdochiaceae</taxon>
        <taxon>Microdochium</taxon>
    </lineage>
</organism>
<evidence type="ECO:0008006" key="4">
    <source>
        <dbReference type="Google" id="ProtNLM"/>
    </source>
</evidence>
<gene>
    <name evidence="2" type="ORF">B0I36DRAFT_334363</name>
</gene>
<dbReference type="Proteomes" id="UP000756346">
    <property type="component" value="Unassembled WGS sequence"/>
</dbReference>
<evidence type="ECO:0000256" key="1">
    <source>
        <dbReference type="SAM" id="Phobius"/>
    </source>
</evidence>
<comment type="caution">
    <text evidence="2">The sequence shown here is derived from an EMBL/GenBank/DDBJ whole genome shotgun (WGS) entry which is preliminary data.</text>
</comment>
<feature type="transmembrane region" description="Helical" evidence="1">
    <location>
        <begin position="42"/>
        <end position="67"/>
    </location>
</feature>
<name>A0A9P9BIA7_9PEZI</name>
<protein>
    <recommendedName>
        <fullName evidence="4">Transmembrane protein</fullName>
    </recommendedName>
</protein>
<sequence>MCSSRAVSVLLVTPDCSRRRCRLLLRPSSAFVDLWPLPSRFWVVPLSSVSLCSTVLFLLVFSFLAGAGRLSGPESRSVSLLLCEADVESLASLSERSSPSPSSSSLLLMITVRLLLARCRPLPWATMSSLLLEECSLAWLALPPWTRVTSSTSSSSSSSSRMTLSSRFFETSPSWSP</sequence>
<keyword evidence="1" id="KW-1133">Transmembrane helix</keyword>
<dbReference type="GeneID" id="70184886"/>
<evidence type="ECO:0000313" key="2">
    <source>
        <dbReference type="EMBL" id="KAH7021385.1"/>
    </source>
</evidence>
<keyword evidence="1" id="KW-0472">Membrane</keyword>
<evidence type="ECO:0000313" key="3">
    <source>
        <dbReference type="Proteomes" id="UP000756346"/>
    </source>
</evidence>
<accession>A0A9P9BIA7</accession>
<reference evidence="2" key="1">
    <citation type="journal article" date="2021" name="Nat. Commun.">
        <title>Genetic determinants of endophytism in the Arabidopsis root mycobiome.</title>
        <authorList>
            <person name="Mesny F."/>
            <person name="Miyauchi S."/>
            <person name="Thiergart T."/>
            <person name="Pickel B."/>
            <person name="Atanasova L."/>
            <person name="Karlsson M."/>
            <person name="Huettel B."/>
            <person name="Barry K.W."/>
            <person name="Haridas S."/>
            <person name="Chen C."/>
            <person name="Bauer D."/>
            <person name="Andreopoulos W."/>
            <person name="Pangilinan J."/>
            <person name="LaButti K."/>
            <person name="Riley R."/>
            <person name="Lipzen A."/>
            <person name="Clum A."/>
            <person name="Drula E."/>
            <person name="Henrissat B."/>
            <person name="Kohler A."/>
            <person name="Grigoriev I.V."/>
            <person name="Martin F.M."/>
            <person name="Hacquard S."/>
        </authorList>
    </citation>
    <scope>NUCLEOTIDE SEQUENCE</scope>
    <source>
        <strain evidence="2">MPI-CAGE-CH-0230</strain>
    </source>
</reference>